<dbReference type="Proteomes" id="UP000505325">
    <property type="component" value="Chromosome"/>
</dbReference>
<dbReference type="SUPFAM" id="SSF101801">
    <property type="entry name" value="Surface presentation of antigens (SPOA)"/>
    <property type="match status" value="1"/>
</dbReference>
<evidence type="ECO:0000259" key="1">
    <source>
        <dbReference type="Pfam" id="PF01052"/>
    </source>
</evidence>
<keyword evidence="2" id="KW-0282">Flagellum</keyword>
<proteinExistence type="predicted"/>
<feature type="domain" description="Flagellar motor switch protein FliN-like C-terminal" evidence="1">
    <location>
        <begin position="219"/>
        <end position="271"/>
    </location>
</feature>
<keyword evidence="3" id="KW-1185">Reference proteome</keyword>
<gene>
    <name evidence="2" type="ORF">PMPD1_0635</name>
</gene>
<dbReference type="InterPro" id="IPR001543">
    <property type="entry name" value="FliN-like_C"/>
</dbReference>
<dbReference type="InterPro" id="IPR036429">
    <property type="entry name" value="SpoA-like_sf"/>
</dbReference>
<dbReference type="Pfam" id="PF01052">
    <property type="entry name" value="FliMN_C"/>
    <property type="match status" value="1"/>
</dbReference>
<organism evidence="2 3">
    <name type="scientific">Paramixta manurensis</name>
    <dbReference type="NCBI Taxonomy" id="2740817"/>
    <lineage>
        <taxon>Bacteria</taxon>
        <taxon>Pseudomonadati</taxon>
        <taxon>Pseudomonadota</taxon>
        <taxon>Gammaproteobacteria</taxon>
        <taxon>Enterobacterales</taxon>
        <taxon>Erwiniaceae</taxon>
        <taxon>Paramixta</taxon>
    </lineage>
</organism>
<evidence type="ECO:0000313" key="3">
    <source>
        <dbReference type="Proteomes" id="UP000505325"/>
    </source>
</evidence>
<reference evidence="2 3" key="1">
    <citation type="submission" date="2020-06" db="EMBL/GenBank/DDBJ databases">
        <title>Genome sequence of Paramixta manurensis strain PD-1.</title>
        <authorList>
            <person name="Lee C.W."/>
            <person name="Kim J."/>
        </authorList>
    </citation>
    <scope>NUCLEOTIDE SEQUENCE [LARGE SCALE GENOMIC DNA]</scope>
    <source>
        <strain evidence="2 3">PD-1</strain>
    </source>
</reference>
<evidence type="ECO:0000313" key="2">
    <source>
        <dbReference type="EMBL" id="QKJ85607.1"/>
    </source>
</evidence>
<dbReference type="RefSeq" id="WP_173632681.1">
    <property type="nucleotide sequence ID" value="NZ_CP054212.1"/>
</dbReference>
<dbReference type="Gene3D" id="2.30.330.10">
    <property type="entry name" value="SpoA-like"/>
    <property type="match status" value="1"/>
</dbReference>
<dbReference type="KEGG" id="pmak:PMPD1_0635"/>
<keyword evidence="2" id="KW-0969">Cilium</keyword>
<sequence length="292" mass="33400">MRAITNKIRIYNHANLAEVIELKANKLGRPWHRVPQIFNNRFDLLDAHISIYFLKKFRVNIALKKMTFEMDSTQKYSQVMSTRLGHIAFQIERELLLNILHDFYGLARECQETPQLHNTPVTKTEERLRSKLAMEMAELILNGNVFADALEIKTDPASLISHWSYRVTFALEGDQEGHFSLLLDGAHVDALLASLGHQGHEHLAQQLDTFAPKRLENMVSTLPVKLIGRLAQVSLTVADLAKLKPGDILPIALPERFPLLVGQQPLFTAVIAEDRSKLYFSEFTDRNHEHYE</sequence>
<protein>
    <submittedName>
        <fullName evidence="2">Flagellar motor switch protein FliM</fullName>
    </submittedName>
</protein>
<keyword evidence="2" id="KW-0966">Cell projection</keyword>
<name>A0A6M8UAX9_9GAMM</name>
<accession>A0A6M8UAX9</accession>
<dbReference type="AlphaFoldDB" id="A0A6M8UAX9"/>
<dbReference type="EMBL" id="CP054212">
    <property type="protein sequence ID" value="QKJ85607.1"/>
    <property type="molecule type" value="Genomic_DNA"/>
</dbReference>